<protein>
    <submittedName>
        <fullName evidence="1">Uncharacterized protein</fullName>
    </submittedName>
</protein>
<comment type="caution">
    <text evidence="1">The sequence shown here is derived from an EMBL/GenBank/DDBJ whole genome shotgun (WGS) entry which is preliminary data.</text>
</comment>
<evidence type="ECO:0000313" key="1">
    <source>
        <dbReference type="EMBL" id="HGM06978.1"/>
    </source>
</evidence>
<gene>
    <name evidence="1" type="ORF">ENU31_01015</name>
</gene>
<sequence>MCFNDDDPSLFHTIVESLYIELINPIGGSKTYVGVDVNEEDRCLMIIICSESLSQLRAVVNSVMYLMHALLYTIKIISNHIEKLSVK</sequence>
<dbReference type="AlphaFoldDB" id="A0A7C4D182"/>
<accession>A0A7C4D182</accession>
<name>A0A7C4D182_9CREN</name>
<proteinExistence type="predicted"/>
<dbReference type="Gene3D" id="3.30.310.50">
    <property type="entry name" value="Alpha-D-phosphohexomutase, C-terminal domain"/>
    <property type="match status" value="1"/>
</dbReference>
<organism evidence="1">
    <name type="scientific">Ignisphaera aggregans</name>
    <dbReference type="NCBI Taxonomy" id="334771"/>
    <lineage>
        <taxon>Archaea</taxon>
        <taxon>Thermoproteota</taxon>
        <taxon>Thermoprotei</taxon>
        <taxon>Desulfurococcales</taxon>
        <taxon>Desulfurococcaceae</taxon>
        <taxon>Ignisphaera</taxon>
    </lineage>
</organism>
<dbReference type="EMBL" id="DTCA01000038">
    <property type="protein sequence ID" value="HGM06978.1"/>
    <property type="molecule type" value="Genomic_DNA"/>
</dbReference>
<reference evidence="1" key="1">
    <citation type="journal article" date="2020" name="mSystems">
        <title>Genome- and Community-Level Interaction Insights into Carbon Utilization and Element Cycling Functions of Hydrothermarchaeota in Hydrothermal Sediment.</title>
        <authorList>
            <person name="Zhou Z."/>
            <person name="Liu Y."/>
            <person name="Xu W."/>
            <person name="Pan J."/>
            <person name="Luo Z.H."/>
            <person name="Li M."/>
        </authorList>
    </citation>
    <scope>NUCLEOTIDE SEQUENCE [LARGE SCALE GENOMIC DNA]</scope>
    <source>
        <strain evidence="1">SpSt-658</strain>
    </source>
</reference>